<name>A0A060NXK5_9BURK</name>
<sequence length="539" mass="58007">MLKAAVARKRRNDAVRNDELNHLRELMRARWAAHERDGLPAPSSGLSDLSTLSPLSSSLQLDVGPGAFRNRTINEIARIESQMSQHWLQRGLGPEAGGARIVSTRLAQTLERDLSQSKHLRARAKPAAALPIDVVTEDQPFTVQELSAALSEPELTQAAQAFALGKDAAVERALRALMVQKPLSLAARVAAMALLDFFHARGEVEPFDELAAEFADRFGTPVPRWPTEAGRVLQPSTQTEPSGTQDGSWVCPLFLDLQAVAALEQTMAAPGSPKWLDWTGLLSADLPAARALLVLVQGWLQRPLDLRMVGAAVLRRRLKASTPSGRSENDAVWWQLRLALLCLMRRRDEFDLAALDYCVTYGVLPPEWVQPQCRCVAADSLPTAAAGTASARAEAAPPQPLAAGAAAALEPLAWPDLPAERANAQAEFGLTHHADWPAALTLLSQAAPTLSGQLGAGNADLLGALDAALVQHPPGTPFILDCRGLLRVDLVAASALMQCLLTARQRGVAVELHGLSRLLAAYLHTVGINEVATLRLRQY</sequence>
<gene>
    <name evidence="2" type="ORF">SMCB_2035</name>
</gene>
<evidence type="ECO:0000259" key="1">
    <source>
        <dbReference type="PROSITE" id="PS50801"/>
    </source>
</evidence>
<accession>A0A060NXK5</accession>
<reference evidence="2 3" key="1">
    <citation type="journal article" date="2014" name="Nat. Commun.">
        <title>Physiological and genomic features of highly alkaliphilic hydrogen-utilizing Betaproteobacteria from a continental serpentinizing site.</title>
        <authorList>
            <person name="Suzuki S."/>
            <person name="Kuenen J.G."/>
            <person name="Schipper K."/>
            <person name="van der Velde S."/>
            <person name="Ishii S."/>
            <person name="Wu A."/>
            <person name="Sorokin D.Y."/>
            <person name="Tenney A."/>
            <person name="Meng X.Y."/>
            <person name="Morrill P.L."/>
            <person name="Kamagata Y."/>
            <person name="Muyzer G."/>
            <person name="Nealson K.H."/>
        </authorList>
    </citation>
    <scope>NUCLEOTIDE SEQUENCE [LARGE SCALE GENOMIC DNA]</scope>
    <source>
        <strain evidence="2 3">B1</strain>
    </source>
</reference>
<proteinExistence type="predicted"/>
<dbReference type="AlphaFoldDB" id="A0A060NXK5"/>
<dbReference type="Proteomes" id="UP000066014">
    <property type="component" value="Chromosome"/>
</dbReference>
<keyword evidence="3" id="KW-1185">Reference proteome</keyword>
<evidence type="ECO:0000313" key="2">
    <source>
        <dbReference type="EMBL" id="BAO84263.1"/>
    </source>
</evidence>
<dbReference type="STRING" id="1458426.SMCB_2035"/>
<dbReference type="Gene3D" id="3.30.750.24">
    <property type="entry name" value="STAS domain"/>
    <property type="match status" value="1"/>
</dbReference>
<protein>
    <submittedName>
        <fullName evidence="2">Tfp pilus assembly protein FimV</fullName>
    </submittedName>
</protein>
<dbReference type="SUPFAM" id="SSF52091">
    <property type="entry name" value="SpoIIaa-like"/>
    <property type="match status" value="1"/>
</dbReference>
<feature type="domain" description="STAS" evidence="1">
    <location>
        <begin position="450"/>
        <end position="539"/>
    </location>
</feature>
<dbReference type="Pfam" id="PF13466">
    <property type="entry name" value="STAS_2"/>
    <property type="match status" value="1"/>
</dbReference>
<organism evidence="2 3">
    <name type="scientific">Serpentinimonas maccroryi</name>
    <dbReference type="NCBI Taxonomy" id="1458426"/>
    <lineage>
        <taxon>Bacteria</taxon>
        <taxon>Pseudomonadati</taxon>
        <taxon>Pseudomonadota</taxon>
        <taxon>Betaproteobacteria</taxon>
        <taxon>Burkholderiales</taxon>
        <taxon>Comamonadaceae</taxon>
        <taxon>Serpentinimonas</taxon>
    </lineage>
</organism>
<dbReference type="PROSITE" id="PS50801">
    <property type="entry name" value="STAS"/>
    <property type="match status" value="1"/>
</dbReference>
<dbReference type="EMBL" id="AP014569">
    <property type="protein sequence ID" value="BAO84263.1"/>
    <property type="molecule type" value="Genomic_DNA"/>
</dbReference>
<dbReference type="InterPro" id="IPR058548">
    <property type="entry name" value="MlaB-like_STAS"/>
</dbReference>
<dbReference type="KEGG" id="cbab:SMCB_2035"/>
<dbReference type="InterPro" id="IPR036513">
    <property type="entry name" value="STAS_dom_sf"/>
</dbReference>
<evidence type="ECO:0000313" key="3">
    <source>
        <dbReference type="Proteomes" id="UP000066014"/>
    </source>
</evidence>
<dbReference type="InterPro" id="IPR002645">
    <property type="entry name" value="STAS_dom"/>
</dbReference>
<dbReference type="HOGENOM" id="CLU_486544_0_0_4"/>